<reference evidence="2" key="1">
    <citation type="submission" date="2014-09" db="EMBL/GenBank/DDBJ databases">
        <authorList>
            <person name="Sharma Rahul"/>
            <person name="Thines Marco"/>
        </authorList>
    </citation>
    <scope>NUCLEOTIDE SEQUENCE [LARGE SCALE GENOMIC DNA]</scope>
</reference>
<name>A0A0P1AWM2_PLAHL</name>
<evidence type="ECO:0000313" key="1">
    <source>
        <dbReference type="EMBL" id="CEG45137.1"/>
    </source>
</evidence>
<dbReference type="EMBL" id="CCYD01001551">
    <property type="protein sequence ID" value="CEG45137.1"/>
    <property type="molecule type" value="Genomic_DNA"/>
</dbReference>
<proteinExistence type="predicted"/>
<organism evidence="1 2">
    <name type="scientific">Plasmopara halstedii</name>
    <name type="common">Downy mildew of sunflower</name>
    <dbReference type="NCBI Taxonomy" id="4781"/>
    <lineage>
        <taxon>Eukaryota</taxon>
        <taxon>Sar</taxon>
        <taxon>Stramenopiles</taxon>
        <taxon>Oomycota</taxon>
        <taxon>Peronosporomycetes</taxon>
        <taxon>Peronosporales</taxon>
        <taxon>Peronosporaceae</taxon>
        <taxon>Plasmopara</taxon>
    </lineage>
</organism>
<dbReference type="GeneID" id="36396511"/>
<dbReference type="RefSeq" id="XP_024581506.1">
    <property type="nucleotide sequence ID" value="XM_024715849.1"/>
</dbReference>
<dbReference type="AlphaFoldDB" id="A0A0P1AWM2"/>
<protein>
    <submittedName>
        <fullName evidence="1">Uncharacterized protein</fullName>
    </submittedName>
</protein>
<accession>A0A0P1AWM2</accession>
<dbReference type="Proteomes" id="UP000054928">
    <property type="component" value="Unassembled WGS sequence"/>
</dbReference>
<evidence type="ECO:0000313" key="2">
    <source>
        <dbReference type="Proteomes" id="UP000054928"/>
    </source>
</evidence>
<keyword evidence="2" id="KW-1185">Reference proteome</keyword>
<sequence length="103" mass="11833">MMEQYKNFIDIDDGDDCKSVDGVIKPCSYPEEFDKDTQEKDVSGRRRSGHCCHSMFDWEYQATLQSLSKEIRKLGYPEGSTINKVKKKKSHCMSTMLVASVEI</sequence>